<name>A0AAV7T2I0_PLEWA</name>
<dbReference type="AlphaFoldDB" id="A0AAV7T2I0"/>
<dbReference type="Proteomes" id="UP001066276">
    <property type="component" value="Chromosome 4_1"/>
</dbReference>
<evidence type="ECO:0000313" key="1">
    <source>
        <dbReference type="EMBL" id="KAJ1170737.1"/>
    </source>
</evidence>
<dbReference type="EMBL" id="JANPWB010000007">
    <property type="protein sequence ID" value="KAJ1170737.1"/>
    <property type="molecule type" value="Genomic_DNA"/>
</dbReference>
<keyword evidence="2" id="KW-1185">Reference proteome</keyword>
<accession>A0AAV7T2I0</accession>
<proteinExistence type="predicted"/>
<protein>
    <submittedName>
        <fullName evidence="1">Uncharacterized protein</fullName>
    </submittedName>
</protein>
<reference evidence="1" key="1">
    <citation type="journal article" date="2022" name="bioRxiv">
        <title>Sequencing and chromosome-scale assembly of the giantPleurodeles waltlgenome.</title>
        <authorList>
            <person name="Brown T."/>
            <person name="Elewa A."/>
            <person name="Iarovenko S."/>
            <person name="Subramanian E."/>
            <person name="Araus A.J."/>
            <person name="Petzold A."/>
            <person name="Susuki M."/>
            <person name="Suzuki K.-i.T."/>
            <person name="Hayashi T."/>
            <person name="Toyoda A."/>
            <person name="Oliveira C."/>
            <person name="Osipova E."/>
            <person name="Leigh N.D."/>
            <person name="Simon A."/>
            <person name="Yun M.H."/>
        </authorList>
    </citation>
    <scope>NUCLEOTIDE SEQUENCE</scope>
    <source>
        <strain evidence="1">20211129_DDA</strain>
        <tissue evidence="1">Liver</tissue>
    </source>
</reference>
<organism evidence="1 2">
    <name type="scientific">Pleurodeles waltl</name>
    <name type="common">Iberian ribbed newt</name>
    <dbReference type="NCBI Taxonomy" id="8319"/>
    <lineage>
        <taxon>Eukaryota</taxon>
        <taxon>Metazoa</taxon>
        <taxon>Chordata</taxon>
        <taxon>Craniata</taxon>
        <taxon>Vertebrata</taxon>
        <taxon>Euteleostomi</taxon>
        <taxon>Amphibia</taxon>
        <taxon>Batrachia</taxon>
        <taxon>Caudata</taxon>
        <taxon>Salamandroidea</taxon>
        <taxon>Salamandridae</taxon>
        <taxon>Pleurodelinae</taxon>
        <taxon>Pleurodeles</taxon>
    </lineage>
</organism>
<comment type="caution">
    <text evidence="1">The sequence shown here is derived from an EMBL/GenBank/DDBJ whole genome shotgun (WGS) entry which is preliminary data.</text>
</comment>
<evidence type="ECO:0000313" key="2">
    <source>
        <dbReference type="Proteomes" id="UP001066276"/>
    </source>
</evidence>
<sequence>MLMLLFKWELGMGQRQVSCKALKVLRTRLQAKVNNDVADALSRFLWQRFRGLAPGADVLKTAVPGELLCRGPRWRLFGVDSWALVRAVGRETSVIQAFRKAIGFGWS</sequence>
<gene>
    <name evidence="1" type="ORF">NDU88_002609</name>
</gene>